<feature type="compositionally biased region" description="Low complexity" evidence="2">
    <location>
        <begin position="328"/>
        <end position="345"/>
    </location>
</feature>
<evidence type="ECO:0000313" key="4">
    <source>
        <dbReference type="EMBL" id="HEN16184.1"/>
    </source>
</evidence>
<accession>A0A7C2JZ32</accession>
<dbReference type="Pfam" id="PF00589">
    <property type="entry name" value="Phage_integrase"/>
    <property type="match status" value="1"/>
</dbReference>
<evidence type="ECO:0000256" key="2">
    <source>
        <dbReference type="SAM" id="MobiDB-lite"/>
    </source>
</evidence>
<feature type="domain" description="Tyr recombinase" evidence="3">
    <location>
        <begin position="80"/>
        <end position="261"/>
    </location>
</feature>
<dbReference type="InterPro" id="IPR013762">
    <property type="entry name" value="Integrase-like_cat_sf"/>
</dbReference>
<feature type="region of interest" description="Disordered" evidence="2">
    <location>
        <begin position="60"/>
        <end position="81"/>
    </location>
</feature>
<dbReference type="InterPro" id="IPR002104">
    <property type="entry name" value="Integrase_catalytic"/>
</dbReference>
<evidence type="ECO:0000256" key="1">
    <source>
        <dbReference type="ARBA" id="ARBA00023172"/>
    </source>
</evidence>
<evidence type="ECO:0000259" key="3">
    <source>
        <dbReference type="PROSITE" id="PS51898"/>
    </source>
</evidence>
<dbReference type="GO" id="GO:0015074">
    <property type="term" value="P:DNA integration"/>
    <property type="evidence" value="ECO:0007669"/>
    <property type="project" value="InterPro"/>
</dbReference>
<comment type="caution">
    <text evidence="4">The sequence shown here is derived from an EMBL/GenBank/DDBJ whole genome shotgun (WGS) entry which is preliminary data.</text>
</comment>
<dbReference type="GO" id="GO:0006310">
    <property type="term" value="P:DNA recombination"/>
    <property type="evidence" value="ECO:0007669"/>
    <property type="project" value="UniProtKB-KW"/>
</dbReference>
<dbReference type="AlphaFoldDB" id="A0A7C2JZ32"/>
<keyword evidence="1" id="KW-0233">DNA recombination</keyword>
<dbReference type="PANTHER" id="PTHR30349">
    <property type="entry name" value="PHAGE INTEGRASE-RELATED"/>
    <property type="match status" value="1"/>
</dbReference>
<dbReference type="Gene3D" id="1.10.443.10">
    <property type="entry name" value="Intergrase catalytic core"/>
    <property type="match status" value="1"/>
</dbReference>
<proteinExistence type="predicted"/>
<name>A0A7C2JZ32_9PLAN</name>
<feature type="compositionally biased region" description="Low complexity" evidence="2">
    <location>
        <begin position="1"/>
        <end position="11"/>
    </location>
</feature>
<reference evidence="4" key="1">
    <citation type="journal article" date="2020" name="mSystems">
        <title>Genome- and Community-Level Interaction Insights into Carbon Utilization and Element Cycling Functions of Hydrothermarchaeota in Hydrothermal Sediment.</title>
        <authorList>
            <person name="Zhou Z."/>
            <person name="Liu Y."/>
            <person name="Xu W."/>
            <person name="Pan J."/>
            <person name="Luo Z.H."/>
            <person name="Li M."/>
        </authorList>
    </citation>
    <scope>NUCLEOTIDE SEQUENCE [LARGE SCALE GENOMIC DNA]</scope>
    <source>
        <strain evidence="4">SpSt-339</strain>
    </source>
</reference>
<organism evidence="4">
    <name type="scientific">Schlesneria paludicola</name>
    <dbReference type="NCBI Taxonomy" id="360056"/>
    <lineage>
        <taxon>Bacteria</taxon>
        <taxon>Pseudomonadati</taxon>
        <taxon>Planctomycetota</taxon>
        <taxon>Planctomycetia</taxon>
        <taxon>Planctomycetales</taxon>
        <taxon>Planctomycetaceae</taxon>
        <taxon>Schlesneria</taxon>
    </lineage>
</organism>
<dbReference type="CDD" id="cd00397">
    <property type="entry name" value="DNA_BRE_C"/>
    <property type="match status" value="1"/>
</dbReference>
<protein>
    <submittedName>
        <fullName evidence="4">Site-specific integrase</fullName>
    </submittedName>
</protein>
<dbReference type="SUPFAM" id="SSF56349">
    <property type="entry name" value="DNA breaking-rejoining enzymes"/>
    <property type="match status" value="1"/>
</dbReference>
<dbReference type="EMBL" id="DSOK01000337">
    <property type="protein sequence ID" value="HEN16184.1"/>
    <property type="molecule type" value="Genomic_DNA"/>
</dbReference>
<feature type="compositionally biased region" description="Pro residues" evidence="2">
    <location>
        <begin position="283"/>
        <end position="299"/>
    </location>
</feature>
<dbReference type="InterPro" id="IPR011010">
    <property type="entry name" value="DNA_brk_join_enz"/>
</dbReference>
<dbReference type="GO" id="GO:0003677">
    <property type="term" value="F:DNA binding"/>
    <property type="evidence" value="ECO:0007669"/>
    <property type="project" value="InterPro"/>
</dbReference>
<feature type="region of interest" description="Disordered" evidence="2">
    <location>
        <begin position="270"/>
        <end position="358"/>
    </location>
</feature>
<dbReference type="InterPro" id="IPR050090">
    <property type="entry name" value="Tyrosine_recombinase_XerCD"/>
</dbReference>
<dbReference type="PROSITE" id="PS51898">
    <property type="entry name" value="TYR_RECOMBINASE"/>
    <property type="match status" value="1"/>
</dbReference>
<feature type="region of interest" description="Disordered" evidence="2">
    <location>
        <begin position="1"/>
        <end position="28"/>
    </location>
</feature>
<gene>
    <name evidence="4" type="ORF">ENQ76_12035</name>
</gene>
<sequence length="358" mass="38999">MTPAARPPRAQRSAEGHPGGTDRPAGRTSFARPEALHAGIYFPFRRTSVLLNTMSRFPTKAAHRPRTAGTPLRPSGLGGPTVHALQPAEIATLRDWLCDNRRPASPAEYRDTVACLLGLCGLRISEIKLLRRSDLKPTSRAVRVWTLKHGTPRDVPLPENVWFRLLVLDAWARARGTEWLFHTSTGNAVTARAIRRRWEKWCPTIIGRTARFHDLRHTAAMTVYANTHHDVVAVQRLLGHRSLRTTSDYLATQTDVRNLLPSCCPSPTPLPHPGASSAARCGFPPPSPPKCSPTPPTEPFPDSSLRGHARGGASTADSGAPTWPSEPPRSSTTPGPTPSTNSKSTRPPKHNPEPSSIG</sequence>
<dbReference type="PANTHER" id="PTHR30349:SF64">
    <property type="entry name" value="PROPHAGE INTEGRASE INTD-RELATED"/>
    <property type="match status" value="1"/>
</dbReference>